<proteinExistence type="inferred from homology"/>
<organism evidence="6 7">
    <name type="scientific">Brevundimonas variabilis</name>
    <dbReference type="NCBI Taxonomy" id="74312"/>
    <lineage>
        <taxon>Bacteria</taxon>
        <taxon>Pseudomonadati</taxon>
        <taxon>Pseudomonadota</taxon>
        <taxon>Alphaproteobacteria</taxon>
        <taxon>Caulobacterales</taxon>
        <taxon>Caulobacteraceae</taxon>
        <taxon>Brevundimonas</taxon>
    </lineage>
</organism>
<dbReference type="Pfam" id="PF13416">
    <property type="entry name" value="SBP_bac_8"/>
    <property type="match status" value="1"/>
</dbReference>
<dbReference type="PROSITE" id="PS51257">
    <property type="entry name" value="PROKAR_LIPOPROTEIN"/>
    <property type="match status" value="1"/>
</dbReference>
<feature type="binding site" evidence="3">
    <location>
        <position position="230"/>
    </location>
    <ligand>
        <name>Fe cation</name>
        <dbReference type="ChEBI" id="CHEBI:24875"/>
    </ligand>
</feature>
<dbReference type="PANTHER" id="PTHR30006:SF15">
    <property type="entry name" value="IRON-UTILIZATION PERIPLASMIC PROTEIN"/>
    <property type="match status" value="1"/>
</dbReference>
<dbReference type="Proteomes" id="UP000545037">
    <property type="component" value="Unassembled WGS sequence"/>
</dbReference>
<name>A0A7W9CLP7_9CAUL</name>
<dbReference type="InterPro" id="IPR006059">
    <property type="entry name" value="SBP"/>
</dbReference>
<sequence length="349" mass="37143">MHMRTNIIMSIGLAALLVACGQGETPAPDKAGAGVVNLYTARHYDTDAALYARFTEQTGVQVNVIEGNADQLIARITSEGAASPADLFVTADAGALWRAQNANLLQPVTSEVLTAAIPANLRDPEGRWYGLNRRARIIAYDSTKVQPADIDTYEEIASPRFRGKLCVRSADSVYNLSLVGALIEAWGPERTGAWTRGVVANMARPPEGGDRDQIRAVNAGVCEIALTNSYYYIRMANSDDAADRDVTTRVKLAFPSLDGQGAHVNISGGGVAANAPNRANAIRLLEFLASPEAQTMVSAGNNEFPASPNVPAPPPTDAYANFKAHPMSVATYGPRQAEAQSLMSAAGWR</sequence>
<dbReference type="SUPFAM" id="SSF53850">
    <property type="entry name" value="Periplasmic binding protein-like II"/>
    <property type="match status" value="1"/>
</dbReference>
<feature type="chain" id="PRO_5031536195" evidence="5">
    <location>
        <begin position="20"/>
        <end position="349"/>
    </location>
</feature>
<evidence type="ECO:0000313" key="7">
    <source>
        <dbReference type="Proteomes" id="UP000545037"/>
    </source>
</evidence>
<dbReference type="Gene3D" id="3.40.190.10">
    <property type="entry name" value="Periplasmic binding protein-like II"/>
    <property type="match status" value="2"/>
</dbReference>
<evidence type="ECO:0000256" key="4">
    <source>
        <dbReference type="SAM" id="MobiDB-lite"/>
    </source>
</evidence>
<accession>A0A7W9CLP7</accession>
<keyword evidence="3" id="KW-0408">Iron</keyword>
<comment type="caution">
    <text evidence="6">The sequence shown here is derived from an EMBL/GenBank/DDBJ whole genome shotgun (WGS) entry which is preliminary data.</text>
</comment>
<evidence type="ECO:0000256" key="2">
    <source>
        <dbReference type="ARBA" id="ARBA00022729"/>
    </source>
</evidence>
<evidence type="ECO:0000313" key="6">
    <source>
        <dbReference type="EMBL" id="MBB5747696.1"/>
    </source>
</evidence>
<keyword evidence="3" id="KW-0479">Metal-binding</keyword>
<dbReference type="GO" id="GO:0046872">
    <property type="term" value="F:metal ion binding"/>
    <property type="evidence" value="ECO:0007669"/>
    <property type="project" value="UniProtKB-KW"/>
</dbReference>
<dbReference type="PIRSF" id="PIRSF002825">
    <property type="entry name" value="CfbpA"/>
    <property type="match status" value="1"/>
</dbReference>
<dbReference type="GO" id="GO:0030288">
    <property type="term" value="C:outer membrane-bounded periplasmic space"/>
    <property type="evidence" value="ECO:0007669"/>
    <property type="project" value="TreeGrafter"/>
</dbReference>
<evidence type="ECO:0000256" key="1">
    <source>
        <dbReference type="ARBA" id="ARBA00008520"/>
    </source>
</evidence>
<dbReference type="EMBL" id="JACHOR010000006">
    <property type="protein sequence ID" value="MBB5747696.1"/>
    <property type="molecule type" value="Genomic_DNA"/>
</dbReference>
<comment type="similarity">
    <text evidence="1">Belongs to the bacterial solute-binding protein 1 family.</text>
</comment>
<dbReference type="PANTHER" id="PTHR30006">
    <property type="entry name" value="THIAMINE-BINDING PERIPLASMIC PROTEIN-RELATED"/>
    <property type="match status" value="1"/>
</dbReference>
<keyword evidence="7" id="KW-1185">Reference proteome</keyword>
<feature type="region of interest" description="Disordered" evidence="4">
    <location>
        <begin position="299"/>
        <end position="319"/>
    </location>
</feature>
<evidence type="ECO:0000256" key="3">
    <source>
        <dbReference type="PIRSR" id="PIRSR002825-1"/>
    </source>
</evidence>
<evidence type="ECO:0000256" key="5">
    <source>
        <dbReference type="SAM" id="SignalP"/>
    </source>
</evidence>
<gene>
    <name evidence="6" type="ORF">GGR13_003324</name>
</gene>
<dbReference type="AlphaFoldDB" id="A0A7W9CLP7"/>
<dbReference type="InterPro" id="IPR026045">
    <property type="entry name" value="Ferric-bd"/>
</dbReference>
<keyword evidence="2 5" id="KW-0732">Signal</keyword>
<feature type="signal peptide" evidence="5">
    <location>
        <begin position="1"/>
        <end position="19"/>
    </location>
</feature>
<feature type="binding site" evidence="3">
    <location>
        <position position="231"/>
    </location>
    <ligand>
        <name>Fe cation</name>
        <dbReference type="ChEBI" id="CHEBI:24875"/>
    </ligand>
</feature>
<protein>
    <submittedName>
        <fullName evidence="6">Iron(III) transport system substrate-binding protein</fullName>
    </submittedName>
</protein>
<reference evidence="6 7" key="1">
    <citation type="submission" date="2020-08" db="EMBL/GenBank/DDBJ databases">
        <title>Genomic Encyclopedia of Type Strains, Phase IV (KMG-IV): sequencing the most valuable type-strain genomes for metagenomic binning, comparative biology and taxonomic classification.</title>
        <authorList>
            <person name="Goeker M."/>
        </authorList>
    </citation>
    <scope>NUCLEOTIDE SEQUENCE [LARGE SCALE GENOMIC DNA]</scope>
    <source>
        <strain evidence="6 7">DSM 4737</strain>
    </source>
</reference>
<feature type="binding site" evidence="3">
    <location>
        <position position="43"/>
    </location>
    <ligand>
        <name>Fe cation</name>
        <dbReference type="ChEBI" id="CHEBI:24875"/>
    </ligand>
</feature>